<evidence type="ECO:0000256" key="5">
    <source>
        <dbReference type="ARBA" id="ARBA00022679"/>
    </source>
</evidence>
<dbReference type="PRINTS" id="PR00109">
    <property type="entry name" value="TYRKINASE"/>
</dbReference>
<dbReference type="InterPro" id="IPR011009">
    <property type="entry name" value="Kinase-like_dom_sf"/>
</dbReference>
<dbReference type="PANTHER" id="PTHR24418">
    <property type="entry name" value="TYROSINE-PROTEIN KINASE"/>
    <property type="match status" value="1"/>
</dbReference>
<evidence type="ECO:0000256" key="7">
    <source>
        <dbReference type="ARBA" id="ARBA00022723"/>
    </source>
</evidence>
<dbReference type="PROSITE" id="PS00109">
    <property type="entry name" value="PROTEIN_KINASE_TYR"/>
    <property type="match status" value="1"/>
</dbReference>
<dbReference type="Gene3D" id="2.30.30.40">
    <property type="entry name" value="SH3 Domains"/>
    <property type="match status" value="1"/>
</dbReference>
<dbReference type="InterPro" id="IPR050198">
    <property type="entry name" value="Non-receptor_tyrosine_kinases"/>
</dbReference>
<feature type="domain" description="Protein kinase" evidence="22">
    <location>
        <begin position="202"/>
        <end position="469"/>
    </location>
</feature>
<dbReference type="Gene3D" id="1.10.510.10">
    <property type="entry name" value="Transferase(Phosphotransferase) domain 1"/>
    <property type="match status" value="1"/>
</dbReference>
<dbReference type="GO" id="GO:0004715">
    <property type="term" value="F:non-membrane spanning protein tyrosine kinase activity"/>
    <property type="evidence" value="ECO:0007669"/>
    <property type="project" value="UniProtKB-EC"/>
</dbReference>
<dbReference type="InterPro" id="IPR036028">
    <property type="entry name" value="SH3-like_dom_sf"/>
</dbReference>
<comment type="cofactor">
    <cofactor evidence="1">
        <name>Mn(2+)</name>
        <dbReference type="ChEBI" id="CHEBI:29035"/>
    </cofactor>
</comment>
<keyword evidence="5 19" id="KW-0808">Transferase</keyword>
<dbReference type="SMART" id="SM00326">
    <property type="entry name" value="SH3"/>
    <property type="match status" value="1"/>
</dbReference>
<evidence type="ECO:0000256" key="11">
    <source>
        <dbReference type="ARBA" id="ARBA00022999"/>
    </source>
</evidence>
<accession>A0A6I8RPE2</accession>
<dbReference type="SMART" id="SM00252">
    <property type="entry name" value="SH2"/>
    <property type="match status" value="1"/>
</dbReference>
<evidence type="ECO:0000256" key="16">
    <source>
        <dbReference type="ARBA" id="ARBA00051245"/>
    </source>
</evidence>
<dbReference type="FunFam" id="3.30.505.10:FF:000120">
    <property type="entry name" value="Tyrosine-protein kinase Fyn"/>
    <property type="match status" value="1"/>
</dbReference>
<dbReference type="InterPro" id="IPR020635">
    <property type="entry name" value="Tyr_kinase_cat_dom"/>
</dbReference>
<dbReference type="GO" id="GO:0046872">
    <property type="term" value="F:metal ion binding"/>
    <property type="evidence" value="ECO:0007669"/>
    <property type="project" value="UniProtKB-KW"/>
</dbReference>
<keyword evidence="12 19" id="KW-0829">Tyrosine-protein kinase</keyword>
<feature type="domain" description="SH3" evidence="21">
    <location>
        <begin position="82"/>
        <end position="143"/>
    </location>
</feature>
<keyword evidence="11 17" id="KW-0727">SH2 domain</keyword>
<keyword evidence="14" id="KW-0464">Manganese</keyword>
<evidence type="ECO:0000256" key="3">
    <source>
        <dbReference type="ARBA" id="ARBA00022473"/>
    </source>
</evidence>
<keyword evidence="4" id="KW-0597">Phosphoprotein</keyword>
<dbReference type="CDD" id="cd12006">
    <property type="entry name" value="SH3_Fyn_Yrk"/>
    <property type="match status" value="1"/>
</dbReference>
<dbReference type="PROSITE" id="PS50011">
    <property type="entry name" value="PROTEIN_KINASE_DOM"/>
    <property type="match status" value="1"/>
</dbReference>
<organism evidence="23">
    <name type="scientific">Xenopus tropicalis</name>
    <name type="common">Western clawed frog</name>
    <name type="synonym">Silurana tropicalis</name>
    <dbReference type="NCBI Taxonomy" id="8364"/>
    <lineage>
        <taxon>Eukaryota</taxon>
        <taxon>Metazoa</taxon>
        <taxon>Chordata</taxon>
        <taxon>Craniata</taxon>
        <taxon>Vertebrata</taxon>
        <taxon>Euteleostomi</taxon>
        <taxon>Amphibia</taxon>
        <taxon>Batrachia</taxon>
        <taxon>Anura</taxon>
        <taxon>Pipoidea</taxon>
        <taxon>Pipidae</taxon>
        <taxon>Xenopodinae</taxon>
        <taxon>Xenopus</taxon>
        <taxon>Silurana</taxon>
    </lineage>
</organism>
<dbReference type="PROSITE" id="PS50002">
    <property type="entry name" value="SH3"/>
    <property type="match status" value="1"/>
</dbReference>
<evidence type="ECO:0000313" key="23">
    <source>
        <dbReference type="Ensembl" id="ENSXETP00000083266"/>
    </source>
</evidence>
<feature type="domain" description="SH2" evidence="20">
    <location>
        <begin position="149"/>
        <end position="249"/>
    </location>
</feature>
<keyword evidence="13" id="KW-0564">Palmitate</keyword>
<dbReference type="PRINTS" id="PR00401">
    <property type="entry name" value="SH2DOMAIN"/>
</dbReference>
<dbReference type="EC" id="2.7.10.2" evidence="19"/>
<dbReference type="SMART" id="SM00219">
    <property type="entry name" value="TyrKc"/>
    <property type="match status" value="1"/>
</dbReference>
<evidence type="ECO:0000256" key="19">
    <source>
        <dbReference type="RuleBase" id="RU362096"/>
    </source>
</evidence>
<evidence type="ECO:0000256" key="14">
    <source>
        <dbReference type="ARBA" id="ARBA00023211"/>
    </source>
</evidence>
<dbReference type="Bgee" id="ENSXETG00000021344">
    <property type="expression patterns" value="Expressed in brain and 7 other cell types or tissues"/>
</dbReference>
<evidence type="ECO:0000256" key="18">
    <source>
        <dbReference type="PROSITE-ProRule" id="PRU00192"/>
    </source>
</evidence>
<dbReference type="Pfam" id="PF00018">
    <property type="entry name" value="SH3_1"/>
    <property type="match status" value="1"/>
</dbReference>
<evidence type="ECO:0000256" key="4">
    <source>
        <dbReference type="ARBA" id="ARBA00022553"/>
    </source>
</evidence>
<keyword evidence="6" id="KW-0519">Myristate</keyword>
<evidence type="ECO:0000256" key="1">
    <source>
        <dbReference type="ARBA" id="ARBA00001936"/>
    </source>
</evidence>
<dbReference type="PROSITE" id="PS50001">
    <property type="entry name" value="SH2"/>
    <property type="match status" value="1"/>
</dbReference>
<dbReference type="SUPFAM" id="SSF50044">
    <property type="entry name" value="SH3-domain"/>
    <property type="match status" value="1"/>
</dbReference>
<sequence>MGCVQCKDKEATKLTDERDNSLTQSLGYRYGTDPTPQHYPSFTVTTIPNYNNFHTNAGQGLTVFGGVNSSSHTGTLRTRGGTGVTLFVALYDYEARTEDDLSFQKGEKFQILNSSEGDWWEARSLTTGGTGYIPSNYVAPVDSIQAEEWYFGKLGRKDAERQLLSFGNPRGTYLIRESETTKGAYSLSIRDWDDMKGDHVKHYKIRKLDNGGYYITTRAQFETLQQLVQHYSGTWNGNTKVAIKTLKPGTMSPESFLEEAQIMKKLKHDKLVQLYAVVSEEPIYIVTEYMSKGSLLDFLKDGEGRALKLPNLVDMAAQVAAGMAYIERMNYIHRDLRSANILVGNGLICKIADFGLARLIEDNEYTARQGAKFPIKWTAPEAALYGRFTIKSDVWSFGILLTELVTKGRVPYPGMNNREVLEQVERGYRMPCPQDCPNSLHELMLNCWKKDPEERPTFEYLQGFLEDYFTATEPQYQPGDNL</sequence>
<evidence type="ECO:0000256" key="17">
    <source>
        <dbReference type="PROSITE-ProRule" id="PRU00191"/>
    </source>
</evidence>
<keyword evidence="7" id="KW-0479">Metal-binding</keyword>
<dbReference type="GeneTree" id="ENSGT00940000155462"/>
<dbReference type="SUPFAM" id="SSF56112">
    <property type="entry name" value="Protein kinase-like (PK-like)"/>
    <property type="match status" value="1"/>
</dbReference>
<dbReference type="FunFam" id="1.10.510.10:FF:000553">
    <property type="entry name" value="Tyrosine-protein kinase"/>
    <property type="match status" value="1"/>
</dbReference>
<comment type="catalytic activity">
    <reaction evidence="16 19">
        <text>L-tyrosyl-[protein] + ATP = O-phospho-L-tyrosyl-[protein] + ADP + H(+)</text>
        <dbReference type="Rhea" id="RHEA:10596"/>
        <dbReference type="Rhea" id="RHEA-COMP:10136"/>
        <dbReference type="Rhea" id="RHEA-COMP:20101"/>
        <dbReference type="ChEBI" id="CHEBI:15378"/>
        <dbReference type="ChEBI" id="CHEBI:30616"/>
        <dbReference type="ChEBI" id="CHEBI:46858"/>
        <dbReference type="ChEBI" id="CHEBI:61978"/>
        <dbReference type="ChEBI" id="CHEBI:456216"/>
        <dbReference type="EC" id="2.7.10.2"/>
    </reaction>
</comment>
<dbReference type="GO" id="GO:0005524">
    <property type="term" value="F:ATP binding"/>
    <property type="evidence" value="ECO:0007669"/>
    <property type="project" value="UniProtKB-KW"/>
</dbReference>
<keyword evidence="3" id="KW-0217">Developmental protein</keyword>
<evidence type="ECO:0000256" key="6">
    <source>
        <dbReference type="ARBA" id="ARBA00022707"/>
    </source>
</evidence>
<comment type="similarity">
    <text evidence="19">Belongs to the protein kinase superfamily. Tyr protein kinase family.</text>
</comment>
<keyword evidence="8 19" id="KW-0547">Nucleotide-binding</keyword>
<dbReference type="InterPro" id="IPR035750">
    <property type="entry name" value="Fyn/Yrk_SH3"/>
</dbReference>
<evidence type="ECO:0000256" key="10">
    <source>
        <dbReference type="ARBA" id="ARBA00022840"/>
    </source>
</evidence>
<dbReference type="AlphaFoldDB" id="A0A6I8RPE2"/>
<evidence type="ECO:0000256" key="9">
    <source>
        <dbReference type="ARBA" id="ARBA00022777"/>
    </source>
</evidence>
<keyword evidence="9 19" id="KW-0418">Kinase</keyword>
<evidence type="ECO:0000256" key="13">
    <source>
        <dbReference type="ARBA" id="ARBA00023139"/>
    </source>
</evidence>
<keyword evidence="2 18" id="KW-0728">SH3 domain</keyword>
<dbReference type="FunFam" id="2.30.30.40:FF:000182">
    <property type="entry name" value="Tyrosine-protein kinase Fyn"/>
    <property type="match status" value="1"/>
</dbReference>
<dbReference type="InterPro" id="IPR000719">
    <property type="entry name" value="Prot_kinase_dom"/>
</dbReference>
<evidence type="ECO:0000259" key="20">
    <source>
        <dbReference type="PROSITE" id="PS50001"/>
    </source>
</evidence>
<evidence type="ECO:0000259" key="21">
    <source>
        <dbReference type="PROSITE" id="PS50002"/>
    </source>
</evidence>
<dbReference type="Gene3D" id="3.30.505.10">
    <property type="entry name" value="SH2 domain"/>
    <property type="match status" value="1"/>
</dbReference>
<reference evidence="23" key="2">
    <citation type="submission" date="2020-05" db="UniProtKB">
        <authorList>
            <consortium name="Ensembl"/>
        </authorList>
    </citation>
    <scope>IDENTIFICATION</scope>
</reference>
<evidence type="ECO:0000256" key="12">
    <source>
        <dbReference type="ARBA" id="ARBA00023137"/>
    </source>
</evidence>
<dbReference type="InterPro" id="IPR000980">
    <property type="entry name" value="SH2"/>
</dbReference>
<protein>
    <recommendedName>
        <fullName evidence="19">Tyrosine-protein kinase</fullName>
        <ecNumber evidence="19">2.7.10.2</ecNumber>
    </recommendedName>
</protein>
<evidence type="ECO:0000259" key="22">
    <source>
        <dbReference type="PROSITE" id="PS50011"/>
    </source>
</evidence>
<keyword evidence="15" id="KW-0449">Lipoprotein</keyword>
<dbReference type="Gene3D" id="3.30.200.20">
    <property type="entry name" value="Phosphorylase Kinase, domain 1"/>
    <property type="match status" value="1"/>
</dbReference>
<dbReference type="Ensembl" id="ENSXETT00000074002">
    <property type="protein sequence ID" value="ENSXETP00000083266"/>
    <property type="gene ID" value="ENSXETG00000021344"/>
</dbReference>
<dbReference type="InterPro" id="IPR001245">
    <property type="entry name" value="Ser-Thr/Tyr_kinase_cat_dom"/>
</dbReference>
<dbReference type="PRINTS" id="PR00452">
    <property type="entry name" value="SH3DOMAIN"/>
</dbReference>
<dbReference type="SUPFAM" id="SSF55550">
    <property type="entry name" value="SH2 domain"/>
    <property type="match status" value="1"/>
</dbReference>
<dbReference type="InterPro" id="IPR036860">
    <property type="entry name" value="SH2_dom_sf"/>
</dbReference>
<dbReference type="Pfam" id="PF07714">
    <property type="entry name" value="PK_Tyr_Ser-Thr"/>
    <property type="match status" value="1"/>
</dbReference>
<name>A0A6I8RPE2_XENTR</name>
<evidence type="ECO:0000256" key="15">
    <source>
        <dbReference type="ARBA" id="ARBA00023288"/>
    </source>
</evidence>
<evidence type="ECO:0000256" key="2">
    <source>
        <dbReference type="ARBA" id="ARBA00022443"/>
    </source>
</evidence>
<proteinExistence type="inferred from homology"/>
<dbReference type="InterPro" id="IPR008266">
    <property type="entry name" value="Tyr_kinase_AS"/>
</dbReference>
<dbReference type="InterPro" id="IPR001452">
    <property type="entry name" value="SH3_domain"/>
</dbReference>
<dbReference type="CDD" id="cd10368">
    <property type="entry name" value="SH2_Src_Fyn"/>
    <property type="match status" value="1"/>
</dbReference>
<gene>
    <name evidence="23" type="primary">fyn</name>
</gene>
<evidence type="ECO:0000256" key="8">
    <source>
        <dbReference type="ARBA" id="ARBA00022741"/>
    </source>
</evidence>
<dbReference type="Xenbase" id="XB-GENE-6053489">
    <property type="gene designation" value="fyn"/>
</dbReference>
<keyword evidence="10 19" id="KW-0067">ATP-binding</keyword>
<reference evidence="23" key="1">
    <citation type="journal article" date="2010" name="Science">
        <title>The genome of the Western clawed frog Xenopus tropicalis.</title>
        <authorList>
            <person name="Hellsten U."/>
            <person name="Harland R.M."/>
            <person name="Gilchrist M.J."/>
            <person name="Hendrix D."/>
            <person name="Jurka J."/>
            <person name="Kapitonov V."/>
            <person name="Ovcharenko I."/>
            <person name="Putnam N.H."/>
            <person name="Shu S."/>
            <person name="Taher L."/>
            <person name="Blitz I.L."/>
            <person name="Blumberg B."/>
            <person name="Dichmann D.S."/>
            <person name="Dubchak I."/>
            <person name="Amaya E."/>
            <person name="Detter J.C."/>
            <person name="Fletcher R."/>
            <person name="Gerhard D.S."/>
            <person name="Goodstein D."/>
            <person name="Graves T."/>
            <person name="Grigoriev I.V."/>
            <person name="Grimwood J."/>
            <person name="Kawashima T."/>
            <person name="Lindquist E."/>
            <person name="Lucas S.M."/>
            <person name="Mead P.E."/>
            <person name="Mitros T."/>
            <person name="Ogino H."/>
            <person name="Ohta Y."/>
            <person name="Poliakov A.V."/>
            <person name="Pollet N."/>
            <person name="Robert J."/>
            <person name="Salamov A."/>
            <person name="Sater A.K."/>
            <person name="Schmutz J."/>
            <person name="Terry A."/>
            <person name="Vize P.D."/>
            <person name="Warren W.C."/>
            <person name="Wells D."/>
            <person name="Wills A."/>
            <person name="Wilson R.K."/>
            <person name="Zimmerman L.B."/>
            <person name="Zorn A.M."/>
            <person name="Grainger R."/>
            <person name="Grammer T."/>
            <person name="Khokha M.K."/>
            <person name="Richardson P.M."/>
            <person name="Rokhsar D.S."/>
        </authorList>
    </citation>
    <scope>NUCLEOTIDE SEQUENCE [LARGE SCALE GENOMIC DNA]</scope>
    <source>
        <strain evidence="23">Nigerian</strain>
    </source>
</reference>